<keyword evidence="1" id="KW-0472">Membrane</keyword>
<protein>
    <submittedName>
        <fullName evidence="2">DUF969 domain-containing protein</fullName>
    </submittedName>
</protein>
<dbReference type="InterPro" id="IPR010374">
    <property type="entry name" value="DUF969"/>
</dbReference>
<accession>A0ABZ0FBH6</accession>
<feature type="transmembrane region" description="Helical" evidence="1">
    <location>
        <begin position="57"/>
        <end position="76"/>
    </location>
</feature>
<keyword evidence="1" id="KW-1133">Transmembrane helix</keyword>
<evidence type="ECO:0000313" key="3">
    <source>
        <dbReference type="Proteomes" id="UP001302667"/>
    </source>
</evidence>
<gene>
    <name evidence="2" type="ORF">RY972_01070</name>
</gene>
<dbReference type="Pfam" id="PF06149">
    <property type="entry name" value="DUF969"/>
    <property type="match status" value="1"/>
</dbReference>
<proteinExistence type="predicted"/>
<dbReference type="Proteomes" id="UP001302667">
    <property type="component" value="Chromosome"/>
</dbReference>
<reference evidence="2 3" key="1">
    <citation type="submission" date="2023-10" db="EMBL/GenBank/DDBJ databases">
        <title>Genome analysis of psychrotrophic aerobic bacterium Aeromonas allosaccharophila BIM B-1809 isolated from infected fish.</title>
        <authorList>
            <person name="Leanovich S.I."/>
            <person name="Sidarenka A.V."/>
            <person name="Akhremchuk A.E."/>
            <person name="Sikolenko M.A."/>
            <person name="Valentovich L.N."/>
        </authorList>
    </citation>
    <scope>NUCLEOTIDE SEQUENCE [LARGE SCALE GENOMIC DNA]</scope>
    <source>
        <strain evidence="2 3">BIM B-1809</strain>
    </source>
</reference>
<keyword evidence="3" id="KW-1185">Reference proteome</keyword>
<feature type="transmembrane region" description="Helical" evidence="1">
    <location>
        <begin position="160"/>
        <end position="179"/>
    </location>
</feature>
<dbReference type="RefSeq" id="WP_317103190.1">
    <property type="nucleotide sequence ID" value="NZ_CP136584.1"/>
</dbReference>
<evidence type="ECO:0000256" key="1">
    <source>
        <dbReference type="SAM" id="Phobius"/>
    </source>
</evidence>
<evidence type="ECO:0000313" key="2">
    <source>
        <dbReference type="EMBL" id="WOE66751.1"/>
    </source>
</evidence>
<name>A0ABZ0FBH6_9GAMM</name>
<dbReference type="EMBL" id="CP136584">
    <property type="protein sequence ID" value="WOE66751.1"/>
    <property type="molecule type" value="Genomic_DNA"/>
</dbReference>
<organism evidence="2 3">
    <name type="scientific">Aeromonas allosaccharophila</name>
    <dbReference type="NCBI Taxonomy" id="656"/>
    <lineage>
        <taxon>Bacteria</taxon>
        <taxon>Pseudomonadati</taxon>
        <taxon>Pseudomonadota</taxon>
        <taxon>Gammaproteobacteria</taxon>
        <taxon>Aeromonadales</taxon>
        <taxon>Aeromonadaceae</taxon>
        <taxon>Aeromonas</taxon>
    </lineage>
</organism>
<feature type="transmembrane region" description="Helical" evidence="1">
    <location>
        <begin position="12"/>
        <end position="37"/>
    </location>
</feature>
<feature type="transmembrane region" description="Helical" evidence="1">
    <location>
        <begin position="191"/>
        <end position="213"/>
    </location>
</feature>
<sequence length="234" mass="25861">MEWIKLSGILIILLGFYFRLDTLAVVLVAAVTTALVSGLSFTECLSLLGEAFVSNRMVTLFLLTLPMIGICERYGLKQQAVTLIERIKKLTPGKFMTLYMFIRELAGLFSVRVQGHTQFIRPLVNPMTQAAASKVHGKLSEEDEEYIKARVSATENYGNFFAQNTFVASAGVLLIVGTFESLGYNVSAVDIAKASMPIAIITLFMVAASNMWFDRQMGRCFPNQPSGHNFPSPK</sequence>
<keyword evidence="1" id="KW-0812">Transmembrane</keyword>